<evidence type="ECO:0000259" key="1">
    <source>
        <dbReference type="Pfam" id="PF18426"/>
    </source>
</evidence>
<dbReference type="Pfam" id="PF18426">
    <property type="entry name" value="Tli4_C"/>
    <property type="match status" value="1"/>
</dbReference>
<comment type="caution">
    <text evidence="2">The sequence shown here is derived from an EMBL/GenBank/DDBJ whole genome shotgun (WGS) entry which is preliminary data.</text>
</comment>
<evidence type="ECO:0000313" key="2">
    <source>
        <dbReference type="EMBL" id="RTS47415.1"/>
    </source>
</evidence>
<dbReference type="RefSeq" id="WP_126593883.1">
    <property type="nucleotide sequence ID" value="NZ_LFXS01000011.1"/>
</dbReference>
<feature type="domain" description="Tle cognate immunity protein 4 C-terminal" evidence="1">
    <location>
        <begin position="188"/>
        <end position="374"/>
    </location>
</feature>
<dbReference type="InterPro" id="IPR041290">
    <property type="entry name" value="Tli4_C"/>
</dbReference>
<name>A0ABD7K5N8_PSEAI</name>
<accession>A0ABD7K5N8</accession>
<gene>
    <name evidence="2" type="ORF">DY940_11845</name>
</gene>
<protein>
    <recommendedName>
        <fullName evidence="1">Tle cognate immunity protein 4 C-terminal domain-containing protein</fullName>
    </recommendedName>
</protein>
<dbReference type="AlphaFoldDB" id="A0ABD7K5N8"/>
<dbReference type="EMBL" id="RXTL01000017">
    <property type="protein sequence ID" value="RTS47415.1"/>
    <property type="molecule type" value="Genomic_DNA"/>
</dbReference>
<evidence type="ECO:0000313" key="3">
    <source>
        <dbReference type="Proteomes" id="UP000276985"/>
    </source>
</evidence>
<sequence length="423" mass="46928">MTRRKYLLYAAFLAIVIATVFCALRNWNNSKYDRIYPMTELTQKMQTHCVGRLLIDLPEGSTWEPNASGAHLDGYLALSVTTGVTEAEYDALVERRWSEIEAEEKKSTWPAAQPAKRVSPLKNSTVFSYGFHENEGPDLDGMVHKDVFHDAEGYLWGDGTLFTLGPKLNGADVISGWLPRLHARKNDEVPSKPGLCLNGAFVESYYDLAGPSETVSWGFKLPKNLGLVVRHRKVWEPEQPMLERYREAESEFAGLVARELAKPGVIAGRKEYRADKRNVSGLEGDERVVGGTEGRSARNYFKTNVGGEWNFPGIGSANPMPSINIDLGTTFQTTTRPAELGGFPSHDEAPGYPTEAEFFELWDAILNSIRYRPGALTPSPPGSSLTIRSSPVRSASLSCGANDYALEEFLTSLEPKENWLDDL</sequence>
<proteinExistence type="predicted"/>
<organism evidence="2 3">
    <name type="scientific">Pseudomonas aeruginosa</name>
    <dbReference type="NCBI Taxonomy" id="287"/>
    <lineage>
        <taxon>Bacteria</taxon>
        <taxon>Pseudomonadati</taxon>
        <taxon>Pseudomonadota</taxon>
        <taxon>Gammaproteobacteria</taxon>
        <taxon>Pseudomonadales</taxon>
        <taxon>Pseudomonadaceae</taxon>
        <taxon>Pseudomonas</taxon>
    </lineage>
</organism>
<dbReference type="Proteomes" id="UP000276985">
    <property type="component" value="Unassembled WGS sequence"/>
</dbReference>
<reference evidence="2 3" key="1">
    <citation type="submission" date="2018-12" db="EMBL/GenBank/DDBJ databases">
        <title>Pseudomonas aeruginosa Diversity Panel.</title>
        <authorList>
            <person name="Snesrud E."/>
            <person name="Mcgann P."/>
        </authorList>
    </citation>
    <scope>NUCLEOTIDE SEQUENCE [LARGE SCALE GENOMIC DNA]</scope>
    <source>
        <strain evidence="2 3">MRSN6241</strain>
    </source>
</reference>